<gene>
    <name evidence="5" type="ORF">CCACVL1_10318</name>
</gene>
<name>A0A1R3IRR7_COCAP</name>
<dbReference type="Proteomes" id="UP000188268">
    <property type="component" value="Unassembled WGS sequence"/>
</dbReference>
<dbReference type="CDD" id="cd00431">
    <property type="entry name" value="cysteine_hydrolases"/>
    <property type="match status" value="1"/>
</dbReference>
<sequence length="428" mass="47807">MAAKNEFPYSFSPLSIEDPSQSHPVEKNPPVHHKLREAGNKARDGAFEVFEACKCDEDTCAKIFGFTILGVLLFFMLFSALLFPPDMTLHPNTFSFSNYTANFEADLIFGCEKCHYEESSTMVYYNYIEAYLSYPEIDGELSSTQIEPFNMTDAEYRKFHVSFGNKNQSIEVDDLGKKGVGETLHLTLETIDVVKRELPLEQESVVLPEDVVTGLVLVDIINGFCTVGAGNLAPREPNRQINAMINESARLARLFCDKKLPVMAFLDSHHPDKPEDPYPPHCIAGSDESNLVPALQWIEKEQNVTIRRKDCYDGYLGSIEADGSNVFVDWVNNNQIKSVIVVGVCTDICVLDFICSTLSARNRGFLAPLEDVMVYSRACATFDVPLHIARNTKGALPHPQELMHHIGLYMAKERGAKITNQVSFGAAK</sequence>
<dbReference type="GO" id="GO:0008936">
    <property type="term" value="F:nicotinamidase activity"/>
    <property type="evidence" value="ECO:0007669"/>
    <property type="project" value="InterPro"/>
</dbReference>
<evidence type="ECO:0000313" key="6">
    <source>
        <dbReference type="Proteomes" id="UP000188268"/>
    </source>
</evidence>
<dbReference type="EMBL" id="AWWV01009625">
    <property type="protein sequence ID" value="OMO85257.1"/>
    <property type="molecule type" value="Genomic_DNA"/>
</dbReference>
<keyword evidence="3" id="KW-0472">Membrane</keyword>
<dbReference type="PANTHER" id="PTHR47297:SF2">
    <property type="entry name" value="OS02G0606800 PROTEIN"/>
    <property type="match status" value="1"/>
</dbReference>
<dbReference type="GO" id="GO:0019365">
    <property type="term" value="P:pyridine nucleotide salvage"/>
    <property type="evidence" value="ECO:0007669"/>
    <property type="project" value="InterPro"/>
</dbReference>
<dbReference type="Gramene" id="OMO85257">
    <property type="protein sequence ID" value="OMO85257"/>
    <property type="gene ID" value="CCACVL1_10318"/>
</dbReference>
<dbReference type="Pfam" id="PF00857">
    <property type="entry name" value="Isochorismatase"/>
    <property type="match status" value="1"/>
</dbReference>
<feature type="domain" description="Isochorismatase-like" evidence="4">
    <location>
        <begin position="214"/>
        <end position="387"/>
    </location>
</feature>
<keyword evidence="6" id="KW-1185">Reference proteome</keyword>
<comment type="similarity">
    <text evidence="1">Belongs to the isochorismatase family.</text>
</comment>
<dbReference type="PANTHER" id="PTHR47297">
    <property type="match status" value="1"/>
</dbReference>
<evidence type="ECO:0000256" key="2">
    <source>
        <dbReference type="SAM" id="MobiDB-lite"/>
    </source>
</evidence>
<organism evidence="5 6">
    <name type="scientific">Corchorus capsularis</name>
    <name type="common">Jute</name>
    <dbReference type="NCBI Taxonomy" id="210143"/>
    <lineage>
        <taxon>Eukaryota</taxon>
        <taxon>Viridiplantae</taxon>
        <taxon>Streptophyta</taxon>
        <taxon>Embryophyta</taxon>
        <taxon>Tracheophyta</taxon>
        <taxon>Spermatophyta</taxon>
        <taxon>Magnoliopsida</taxon>
        <taxon>eudicotyledons</taxon>
        <taxon>Gunneridae</taxon>
        <taxon>Pentapetalae</taxon>
        <taxon>rosids</taxon>
        <taxon>malvids</taxon>
        <taxon>Malvales</taxon>
        <taxon>Malvaceae</taxon>
        <taxon>Grewioideae</taxon>
        <taxon>Apeibeae</taxon>
        <taxon>Corchorus</taxon>
    </lineage>
</organism>
<evidence type="ECO:0000256" key="3">
    <source>
        <dbReference type="SAM" id="Phobius"/>
    </source>
</evidence>
<dbReference type="OrthoDB" id="2013482at2759"/>
<dbReference type="InterPro" id="IPR036380">
    <property type="entry name" value="Isochorismatase-like_sf"/>
</dbReference>
<evidence type="ECO:0000313" key="5">
    <source>
        <dbReference type="EMBL" id="OMO85257.1"/>
    </source>
</evidence>
<feature type="transmembrane region" description="Helical" evidence="3">
    <location>
        <begin position="63"/>
        <end position="83"/>
    </location>
</feature>
<dbReference type="InterPro" id="IPR000868">
    <property type="entry name" value="Isochorismatase-like_dom"/>
</dbReference>
<dbReference type="Gene3D" id="3.40.50.850">
    <property type="entry name" value="Isochorismatase-like"/>
    <property type="match status" value="1"/>
</dbReference>
<reference evidence="5 6" key="1">
    <citation type="submission" date="2013-09" db="EMBL/GenBank/DDBJ databases">
        <title>Corchorus capsularis genome sequencing.</title>
        <authorList>
            <person name="Alam M."/>
            <person name="Haque M.S."/>
            <person name="Islam M.S."/>
            <person name="Emdad E.M."/>
            <person name="Islam M.M."/>
            <person name="Ahmed B."/>
            <person name="Halim A."/>
            <person name="Hossen Q.M.M."/>
            <person name="Hossain M.Z."/>
            <person name="Ahmed R."/>
            <person name="Khan M.M."/>
            <person name="Islam R."/>
            <person name="Rashid M.M."/>
            <person name="Khan S.A."/>
            <person name="Rahman M.S."/>
            <person name="Alam M."/>
        </authorList>
    </citation>
    <scope>NUCLEOTIDE SEQUENCE [LARGE SCALE GENOMIC DNA]</scope>
    <source>
        <strain evidence="6">cv. CVL-1</strain>
        <tissue evidence="5">Whole seedling</tissue>
    </source>
</reference>
<evidence type="ECO:0000256" key="1">
    <source>
        <dbReference type="ARBA" id="ARBA00006336"/>
    </source>
</evidence>
<proteinExistence type="inferred from homology"/>
<feature type="region of interest" description="Disordered" evidence="2">
    <location>
        <begin position="1"/>
        <end position="31"/>
    </location>
</feature>
<dbReference type="AlphaFoldDB" id="A0A1R3IRR7"/>
<accession>A0A1R3IRR7</accession>
<protein>
    <submittedName>
        <fullName evidence="5">Isochorismatase-like protein</fullName>
    </submittedName>
</protein>
<comment type="caution">
    <text evidence="5">The sequence shown here is derived from an EMBL/GenBank/DDBJ whole genome shotgun (WGS) entry which is preliminary data.</text>
</comment>
<dbReference type="SUPFAM" id="SSF52499">
    <property type="entry name" value="Isochorismatase-like hydrolases"/>
    <property type="match status" value="1"/>
</dbReference>
<evidence type="ECO:0000259" key="4">
    <source>
        <dbReference type="Pfam" id="PF00857"/>
    </source>
</evidence>
<keyword evidence="3" id="KW-1133">Transmembrane helix</keyword>
<dbReference type="InterPro" id="IPR044717">
    <property type="entry name" value="NIC1"/>
</dbReference>
<keyword evidence="3" id="KW-0812">Transmembrane</keyword>